<keyword evidence="3" id="KW-0645">Protease</keyword>
<proteinExistence type="predicted"/>
<dbReference type="GO" id="GO:0006508">
    <property type="term" value="P:proteolysis"/>
    <property type="evidence" value="ECO:0007669"/>
    <property type="project" value="UniProtKB-KW"/>
</dbReference>
<name>A0A537JM09_9BACT</name>
<dbReference type="Pfam" id="PF02517">
    <property type="entry name" value="Rce1-like"/>
    <property type="match status" value="1"/>
</dbReference>
<evidence type="ECO:0000313" key="3">
    <source>
        <dbReference type="EMBL" id="TMI84593.1"/>
    </source>
</evidence>
<comment type="caution">
    <text evidence="3">The sequence shown here is derived from an EMBL/GenBank/DDBJ whole genome shotgun (WGS) entry which is preliminary data.</text>
</comment>
<accession>A0A537JM09</accession>
<evidence type="ECO:0000256" key="1">
    <source>
        <dbReference type="SAM" id="Phobius"/>
    </source>
</evidence>
<gene>
    <name evidence="3" type="ORF">E6H04_00980</name>
</gene>
<dbReference type="AlphaFoldDB" id="A0A537JM09"/>
<reference evidence="3 4" key="1">
    <citation type="journal article" date="2019" name="Nat. Microbiol.">
        <title>Mediterranean grassland soil C-N compound turnover is dependent on rainfall and depth, and is mediated by genomically divergent microorganisms.</title>
        <authorList>
            <person name="Diamond S."/>
            <person name="Andeer P.F."/>
            <person name="Li Z."/>
            <person name="Crits-Christoph A."/>
            <person name="Burstein D."/>
            <person name="Anantharaman K."/>
            <person name="Lane K.R."/>
            <person name="Thomas B.C."/>
            <person name="Pan C."/>
            <person name="Northen T.R."/>
            <person name="Banfield J.F."/>
        </authorList>
    </citation>
    <scope>NUCLEOTIDE SEQUENCE [LARGE SCALE GENOMIC DNA]</scope>
    <source>
        <strain evidence="3">NP_7</strain>
    </source>
</reference>
<feature type="transmembrane region" description="Helical" evidence="1">
    <location>
        <begin position="169"/>
        <end position="186"/>
    </location>
</feature>
<keyword evidence="3" id="KW-0378">Hydrolase</keyword>
<dbReference type="Proteomes" id="UP000320048">
    <property type="component" value="Unassembled WGS sequence"/>
</dbReference>
<dbReference type="EMBL" id="VBAO01000024">
    <property type="protein sequence ID" value="TMI84593.1"/>
    <property type="molecule type" value="Genomic_DNA"/>
</dbReference>
<organism evidence="3 4">
    <name type="scientific">Candidatus Segetimicrobium genomatis</name>
    <dbReference type="NCBI Taxonomy" id="2569760"/>
    <lineage>
        <taxon>Bacteria</taxon>
        <taxon>Bacillati</taxon>
        <taxon>Candidatus Sysuimicrobiota</taxon>
        <taxon>Candidatus Sysuimicrobiia</taxon>
        <taxon>Candidatus Sysuimicrobiales</taxon>
        <taxon>Candidatus Segetimicrobiaceae</taxon>
        <taxon>Candidatus Segetimicrobium</taxon>
    </lineage>
</organism>
<keyword evidence="3" id="KW-0482">Metalloprotease</keyword>
<feature type="transmembrane region" description="Helical" evidence="1">
    <location>
        <begin position="37"/>
        <end position="55"/>
    </location>
</feature>
<keyword evidence="1" id="KW-0812">Transmembrane</keyword>
<dbReference type="GO" id="GO:0008237">
    <property type="term" value="F:metallopeptidase activity"/>
    <property type="evidence" value="ECO:0007669"/>
    <property type="project" value="UniProtKB-KW"/>
</dbReference>
<evidence type="ECO:0000313" key="4">
    <source>
        <dbReference type="Proteomes" id="UP000320048"/>
    </source>
</evidence>
<dbReference type="GO" id="GO:0080120">
    <property type="term" value="P:CAAX-box protein maturation"/>
    <property type="evidence" value="ECO:0007669"/>
    <property type="project" value="UniProtKB-ARBA"/>
</dbReference>
<feature type="transmembrane region" description="Helical" evidence="1">
    <location>
        <begin position="67"/>
        <end position="92"/>
    </location>
</feature>
<dbReference type="GO" id="GO:0004175">
    <property type="term" value="F:endopeptidase activity"/>
    <property type="evidence" value="ECO:0007669"/>
    <property type="project" value="UniProtKB-ARBA"/>
</dbReference>
<sequence>MPAAERRPSDAGEAVVWAIPLAVAIWIVIFAWRPANFWLLMGAGVGALGLVALRARGPFPWDEGIRAGDLGVGLAGAGLLYGVFAIGRGLLGRLLPHVPAQIGGVYALRSQAPWWVIALLLVWVIGPGEELFWRGLVQWGLVRRLGPGLGWACATAIYGGVHVAAANPLLVVAALVAGGFWGLLYLRLGRIAPLVVSHIVWDLTVFLILPFA</sequence>
<evidence type="ECO:0000259" key="2">
    <source>
        <dbReference type="Pfam" id="PF02517"/>
    </source>
</evidence>
<feature type="domain" description="CAAX prenyl protease 2/Lysostaphin resistance protein A-like" evidence="2">
    <location>
        <begin position="114"/>
        <end position="203"/>
    </location>
</feature>
<feature type="transmembrane region" description="Helical" evidence="1">
    <location>
        <begin position="112"/>
        <end position="133"/>
    </location>
</feature>
<keyword evidence="1" id="KW-1133">Transmembrane helix</keyword>
<protein>
    <submittedName>
        <fullName evidence="3">CPBP family intramembrane metalloprotease</fullName>
    </submittedName>
</protein>
<keyword evidence="1" id="KW-0472">Membrane</keyword>
<feature type="transmembrane region" description="Helical" evidence="1">
    <location>
        <begin position="191"/>
        <end position="211"/>
    </location>
</feature>
<feature type="transmembrane region" description="Helical" evidence="1">
    <location>
        <begin position="12"/>
        <end position="31"/>
    </location>
</feature>
<dbReference type="InterPro" id="IPR003675">
    <property type="entry name" value="Rce1/LyrA-like_dom"/>
</dbReference>